<name>A0AAD8XSD9_9STRA</name>
<accession>A0AAD8XSD9</accession>
<dbReference type="EMBL" id="JATAAI010000063">
    <property type="protein sequence ID" value="KAK1732605.1"/>
    <property type="molecule type" value="Genomic_DNA"/>
</dbReference>
<evidence type="ECO:0000313" key="2">
    <source>
        <dbReference type="EMBL" id="KAK1732605.1"/>
    </source>
</evidence>
<dbReference type="Gene3D" id="3.40.50.1820">
    <property type="entry name" value="alpha/beta hydrolase"/>
    <property type="match status" value="1"/>
</dbReference>
<reference evidence="2" key="1">
    <citation type="submission" date="2023-06" db="EMBL/GenBank/DDBJ databases">
        <title>Survivors Of The Sea: Transcriptome response of Skeletonema marinoi to long-term dormancy.</title>
        <authorList>
            <person name="Pinder M.I.M."/>
            <person name="Kourtchenko O."/>
            <person name="Robertson E.K."/>
            <person name="Larsson T."/>
            <person name="Maumus F."/>
            <person name="Osuna-Cruz C.M."/>
            <person name="Vancaester E."/>
            <person name="Stenow R."/>
            <person name="Vandepoele K."/>
            <person name="Ploug H."/>
            <person name="Bruchert V."/>
            <person name="Godhe A."/>
            <person name="Topel M."/>
        </authorList>
    </citation>
    <scope>NUCLEOTIDE SEQUENCE</scope>
    <source>
        <strain evidence="2">R05AC</strain>
    </source>
</reference>
<keyword evidence="3" id="KW-1185">Reference proteome</keyword>
<feature type="domain" description="AB hydrolase-1" evidence="1">
    <location>
        <begin position="7"/>
        <end position="262"/>
    </location>
</feature>
<proteinExistence type="predicted"/>
<dbReference type="PRINTS" id="PR00111">
    <property type="entry name" value="ABHYDROLASE"/>
</dbReference>
<keyword evidence="2" id="KW-0378">Hydrolase</keyword>
<dbReference type="AlphaFoldDB" id="A0AAD8XSD9"/>
<dbReference type="Proteomes" id="UP001224775">
    <property type="component" value="Unassembled WGS sequence"/>
</dbReference>
<evidence type="ECO:0000313" key="3">
    <source>
        <dbReference type="Proteomes" id="UP001224775"/>
    </source>
</evidence>
<organism evidence="2 3">
    <name type="scientific">Skeletonema marinoi</name>
    <dbReference type="NCBI Taxonomy" id="267567"/>
    <lineage>
        <taxon>Eukaryota</taxon>
        <taxon>Sar</taxon>
        <taxon>Stramenopiles</taxon>
        <taxon>Ochrophyta</taxon>
        <taxon>Bacillariophyta</taxon>
        <taxon>Coscinodiscophyceae</taxon>
        <taxon>Thalassiosirophycidae</taxon>
        <taxon>Thalassiosirales</taxon>
        <taxon>Skeletonemataceae</taxon>
        <taxon>Skeletonema</taxon>
        <taxon>Skeletonema marinoi-dohrnii complex</taxon>
    </lineage>
</organism>
<dbReference type="InterPro" id="IPR029058">
    <property type="entry name" value="AB_hydrolase_fold"/>
</dbReference>
<dbReference type="GO" id="GO:0016787">
    <property type="term" value="F:hydrolase activity"/>
    <property type="evidence" value="ECO:0007669"/>
    <property type="project" value="UniProtKB-KW"/>
</dbReference>
<dbReference type="SUPFAM" id="SSF53474">
    <property type="entry name" value="alpha/beta-Hydrolases"/>
    <property type="match status" value="1"/>
</dbReference>
<dbReference type="Pfam" id="PF12697">
    <property type="entry name" value="Abhydrolase_6"/>
    <property type="match status" value="1"/>
</dbReference>
<evidence type="ECO:0000259" key="1">
    <source>
        <dbReference type="Pfam" id="PF12697"/>
    </source>
</evidence>
<comment type="caution">
    <text evidence="2">The sequence shown here is derived from an EMBL/GenBank/DDBJ whole genome shotgun (WGS) entry which is preliminary data.</text>
</comment>
<gene>
    <name evidence="2" type="ORF">QTG54_016746</name>
</gene>
<protein>
    <submittedName>
        <fullName evidence="2">Alpha/beta hydrolase family protein</fullName>
    </submittedName>
</protein>
<dbReference type="InterPro" id="IPR000073">
    <property type="entry name" value="AB_hydrolase_1"/>
</dbReference>
<sequence length="276" mass="30822">MAQSIASWEFHLPHFAKDRSVLIYECLGQGPLPPEEICSKANVDTYYADVSLERQGSDFWNVVDEAFENDGKVDVVGFSFGGRVAMAAAVSQPNRIRRLHLTGVAAERDEYANVLLVSWKEMLGANDVDIIGVKEETNNSRLRAFAWSIILATYSEQFLASVGAERVHTWVDGVCKFNTQSGLKAILLQTHGGEGQWTPASMAEEMKGFVESYKLVVGSNDKMASPDQVFRLAQLLGKQEESNEENDCYKVVENCGHAVPFEAMRLWREDVIKYLT</sequence>